<organism evidence="2 3">
    <name type="scientific">Horticoccus luteus</name>
    <dbReference type="NCBI Taxonomy" id="2862869"/>
    <lineage>
        <taxon>Bacteria</taxon>
        <taxon>Pseudomonadati</taxon>
        <taxon>Verrucomicrobiota</taxon>
        <taxon>Opitutia</taxon>
        <taxon>Opitutales</taxon>
        <taxon>Opitutaceae</taxon>
        <taxon>Horticoccus</taxon>
    </lineage>
</organism>
<sequence>MSNPSAKPVSLFTVIAVLVCLGLFFAVAWWTRSPALAPRELAPEGLAADQQWKATPESRKAHLVTLRAEEAKHATTYAWIDQSAGTVQLPIDRAMELTVERYSAKH</sequence>
<gene>
    <name evidence="2" type="ORF">K0B96_04060</name>
</gene>
<feature type="transmembrane region" description="Helical" evidence="1">
    <location>
        <begin position="12"/>
        <end position="31"/>
    </location>
</feature>
<accession>A0A8F9TYD6</accession>
<keyword evidence="1" id="KW-0812">Transmembrane</keyword>
<dbReference type="KEGG" id="ole:K0B96_04060"/>
<dbReference type="RefSeq" id="WP_220164137.1">
    <property type="nucleotide sequence ID" value="NZ_CP080507.1"/>
</dbReference>
<dbReference type="EMBL" id="CP080507">
    <property type="protein sequence ID" value="QYM79802.1"/>
    <property type="molecule type" value="Genomic_DNA"/>
</dbReference>
<reference evidence="2" key="1">
    <citation type="submission" date="2021-08" db="EMBL/GenBank/DDBJ databases">
        <title>Genome of a novel bacterium of the phylum Verrucomicrobia, Oleiharenicola sp. KSB-15.</title>
        <authorList>
            <person name="Chung J.-H."/>
            <person name="Ahn J.-H."/>
            <person name="Yoon Y."/>
            <person name="Kim D.-Y."/>
            <person name="An S.-H."/>
            <person name="Park I."/>
            <person name="Yeon J."/>
        </authorList>
    </citation>
    <scope>NUCLEOTIDE SEQUENCE</scope>
    <source>
        <strain evidence="2">KSB-15</strain>
    </source>
</reference>
<evidence type="ECO:0000313" key="2">
    <source>
        <dbReference type="EMBL" id="QYM79802.1"/>
    </source>
</evidence>
<evidence type="ECO:0000313" key="3">
    <source>
        <dbReference type="Proteomes" id="UP000825051"/>
    </source>
</evidence>
<proteinExistence type="predicted"/>
<dbReference type="AlphaFoldDB" id="A0A8F9TYD6"/>
<name>A0A8F9TYD6_9BACT</name>
<keyword evidence="1" id="KW-0472">Membrane</keyword>
<dbReference type="Proteomes" id="UP000825051">
    <property type="component" value="Chromosome"/>
</dbReference>
<keyword evidence="3" id="KW-1185">Reference proteome</keyword>
<protein>
    <submittedName>
        <fullName evidence="2">Uncharacterized protein</fullName>
    </submittedName>
</protein>
<keyword evidence="1" id="KW-1133">Transmembrane helix</keyword>
<evidence type="ECO:0000256" key="1">
    <source>
        <dbReference type="SAM" id="Phobius"/>
    </source>
</evidence>